<keyword evidence="11" id="KW-1185">Reference proteome</keyword>
<evidence type="ECO:0000313" key="10">
    <source>
        <dbReference type="EMBL" id="KAJ8974052.1"/>
    </source>
</evidence>
<dbReference type="SMART" id="SM00832">
    <property type="entry name" value="C8"/>
    <property type="match status" value="4"/>
</dbReference>
<dbReference type="Pfam" id="PF00094">
    <property type="entry name" value="VWD"/>
    <property type="match status" value="5"/>
</dbReference>
<evidence type="ECO:0000259" key="7">
    <source>
        <dbReference type="PROSITE" id="PS01225"/>
    </source>
</evidence>
<feature type="domain" description="VWFD" evidence="9">
    <location>
        <begin position="2099"/>
        <end position="2281"/>
    </location>
</feature>
<keyword evidence="3" id="KW-0677">Repeat</keyword>
<dbReference type="PROSITE" id="PS51233">
    <property type="entry name" value="VWFD"/>
    <property type="match status" value="5"/>
</dbReference>
<proteinExistence type="inferred from homology"/>
<keyword evidence="5" id="KW-0325">Glycoprotein</keyword>
<dbReference type="SMART" id="SM00216">
    <property type="entry name" value="VWD"/>
    <property type="match status" value="5"/>
</dbReference>
<dbReference type="Proteomes" id="UP001162164">
    <property type="component" value="Unassembled WGS sequence"/>
</dbReference>
<dbReference type="EMBL" id="JAPWTJ010001061">
    <property type="protein sequence ID" value="KAJ8974052.1"/>
    <property type="molecule type" value="Genomic_DNA"/>
</dbReference>
<comment type="subcellular location">
    <subcellularLocation>
        <location evidence="1">Secreted</location>
        <location evidence="1">Extracellular space</location>
    </subcellularLocation>
</comment>
<comment type="caution">
    <text evidence="6">Lacks conserved residue(s) required for the propagation of feature annotation.</text>
</comment>
<feature type="domain" description="F5/8 type C" evidence="8">
    <location>
        <begin position="1705"/>
        <end position="1856"/>
    </location>
</feature>
<dbReference type="SUPFAM" id="SSF57603">
    <property type="entry name" value="FnI-like domain"/>
    <property type="match status" value="4"/>
</dbReference>
<evidence type="ECO:0000259" key="8">
    <source>
        <dbReference type="PROSITE" id="PS50022"/>
    </source>
</evidence>
<comment type="similarity">
    <text evidence="2">Belongs to the thrombospondin family.</text>
</comment>
<feature type="non-terminal residue" evidence="10">
    <location>
        <position position="1"/>
    </location>
</feature>
<dbReference type="PROSITE" id="PS01225">
    <property type="entry name" value="CTCK_2"/>
    <property type="match status" value="1"/>
</dbReference>
<name>A0ABQ9J7Z8_9CUCU</name>
<dbReference type="Gene3D" id="2.10.25.10">
    <property type="entry name" value="Laminin"/>
    <property type="match status" value="3"/>
</dbReference>
<evidence type="ECO:0000256" key="1">
    <source>
        <dbReference type="ARBA" id="ARBA00004239"/>
    </source>
</evidence>
<feature type="domain" description="CTCK" evidence="7">
    <location>
        <begin position="3236"/>
        <end position="3327"/>
    </location>
</feature>
<sequence>NYSHWPLWENAQQTVTVEQKLPKPGTCFHWGGTHYKTFDGKVYSFESKCSHILVRDAVDDTFSIVTQNHEDCYFNPIYCHKLVKIYLQDKQYFLKRSPDGQPIFASTKKTLPVPGQLPGIRVEMSAHHIVVSLDSLGVKIRWDGQQLVQVEAKENLWNRTEGLCGKLDGDIHDDILTRDGQIPRTVVALASSWTANDPEIGRRVIDIFSLLEACRWDYCTCKDNDRSVCACETLNVYVRDCTHQGVTGLANWRDDETCHSLCSVPAEKSTNLVDRPKGQSGCGAAIEVPEDSEDCVEGCFCPEGTVLHENKCITKDKCPCRLRGKSFPAGTSVPKDCNTCTCNDGQWVCTQVSCGARCSAIGDPHYVTFDGKNYDFMGQCSYYLVKNDNFSIEAENVACAGSISQAMNFPSSLSSGLPSCTKTVTIKINGQTVKLKQNQDVVVNGQDVTKIPYSIAGIKIKSVSSLFLIVQLPNDFEIWWDGITRVYIDIPAEFKEKTRVNIHLGLCGTFNNNQKDDFLTPEDDVEQAVILLLTNGRPVKNKSTAEKHCLKIKSQLFKDCHWFVDPEKFYQDCLYDMCSCEFKVSRCLCPIVANYASECSRKGIKIDWRADVRECGIHCPGGQTYQVCGNSCTRTCFDISVDPDCKSLCAEGCNCPDGQALDDNGECIPIGQCKCQHEGMEFPSGYKEVRPAPNGPEICTCVNAVWQCHLASPEDLKNFPKASDLQSMCNAGTNMEFTTCEPVEPVTCKNMHSPDYFSASVCHSGCQCKEGYVLDTTSKNCVKPTECPCHHGGRSYGENATVQSDCNTCKCQNGKWKCTDRLCTAECSAWGDSHYKTFDGKHFDYQGQCDYVLAKGSLGSDGFDISIQNVPCGSLGTACSKSITVRVSSGEDNESTTLAKEKRIPKYKTFKHITVREKGLFVIVEAPDLGLVVHWDKGTRVYVKLDPRWKGRIKGLCGNYNDNDLDDFQTPSGGMTEVSANIFGDSWRLQSYCPEALEVAVGIYNPDLSAEDCFEYYVVLVNDTCQERPDRKIWAVKKCGIMKSPLFAPCHSEVPVDLYFDKCVFDSCACDQGGDCECMCTALAAYAQECNNRGVPIKWRSQQLCLQEHFLELTMQCDERCSKYSPCISTCPTETCDNLLVSNKLSKACSEDACIEGCSPKPCSPGFVYSNDSYLDCVPRNICKPICLEEDGVTYYEGDLMEEDECHSCYCSREEKFCKGQPCTTPTPEVLTTHQMEQYIQCKSGWTKWINQDKAPTTKTKARNKKKDIEPLPTQVVLNNLKESNRCNTSQMIDIECRTVLTHIPAKETGLDVECSLEKGLICQSAGKGKSCPDFEIRVLCQCEEGLTTEYVQTTEVPIPVEPERLCPPGLIHDPCAIECNRLCSYYSYLVKQKSLCEDGIKCQSGCISAEKKLFCPSGMFFANDNKCVSVDECLCVSEDGSPLKPGHVRQEGLCKTCQCVDNYYSCKEEACTEEETTTEREKVPINEEIKLTLPPILIPTSITPPPECEEDRFINLIQGDQPLPDDAFNASSVLSPSFAPSHARFNSRISETSGGSWAPKYSNQDQYLQIDLGKQEPVYGVIVRGSPLYDEYVTSYKIMYSPDGHIFYYILNRENYPIIFRGSIDTTTPIRQIFETPVEAKLLRINPQTWNNGISMRVELIGCAEEKTTTAVTPKYEYITTLSICTYIYNFRFKKPTTIKPELCDDSMGLSDGKMGDHQISTSSDLSPKHSKSYLRLNSDSAWQPLSNSPTEWIQFDFLEPRNITGLVTKGGPDGWVTAYSVKYSNNQKAWNPIIDDNRSERIFLGNFDSNSPQVTNFDLPISTPYVEVHVTTPPPLPCHNCPGVESPQLEMDACRCLSDLWWDGENCVNRTQCPCMVGHIPYAVGAIFEQEDCSQCTCKLGGVSYCTPKNVIAGLRSTVTSTCACTCQPCPEDTVLCPTSNICINSTLWCDGIRNCADDEFDCPTATTPIPIVTKQIMPYDKISGFLPPPEVTKKCPVVECNPGYKKVERKVSKSEKYHSHVSAMLSGQTKTKSQYKGGYFGYKTNTKNGYKGYPEQTLPKPLPVVSDLGKGEQVCKEYKCISTKPPPEYTYSQDECPATACQENFIPVLDETYNAKSKICPTYSCYPPPEPDAVCNVTGRTFNTFDNTEYKYDICNHVLARDLEGDEWDISSEFNDYSYTSDQMKKIGLQNDAFSISQLGNILLFISNRYGFWIIWNPLGDIKLGVIHKLSGKVDGLCGFFNDRPEDDKRKPNGNPARTSVEFGDSWALASDQPQICEAKACPIHIQNKAWEMCNRVKEQPLSLCARVLDIETFISRCLETTCSCLEQSLNNHTAESECRCEAMQAFVIDCLSADSSIDVSDWRMQQDCPITCEAPLGYNDCYQRNCEPTCNSISDPNGCPKINNICFPGCYCPPGYVKKGETCIPSTDCRDCECNVLPHLQYVTYDESNFTVNGNCVYVMSRDMLLSNEDTHKFQVLITNHPCKNKPDKTCVGKVTILYEGHKIHILVDEYRNKLKFISDSERITDFDEISQWAKVRETATKHMKILLTAIQVEVSVYYPSLGVSVKAPSHNYRGKLEGLCGNCNGDSDDDIRTPQGGKPQDINDFALSWLYENLPGGQTREQCENKPEEECPSLPVDSDPCIQLVDINKFGQCLNVLDPSLFIEWCKKDTCSGHPELACPAIEAYARDCANAGFCINWRNEYCPAKVALEMVLLNNTCVIPKDCEVCDELGHHPGDKWTRDKCTICACEGITLKCETQHCPGPSTICERGYDAIKISANKDECCDKYACVPEATVGPTCETPQKLVCGPGQVMKLDTKPNGCQTFICECKPIDECEPIDITTDIPLEPGYIKEVDDSGCCPVINLVCKKDICPQPQECPQYYSLKTEDIEGKCCPFYSCEPPKDKCIYETEYTAAQKGGERLLTRYEKQKLLKGVNETWQDGPCRECSCLITEIGNFQPTCSRKECPPLKTVSDFTDYELKREPVFEQCCPNIKRTACKHNGRIYKVGETWPKGTDYCTTLECVEGPNGVQKETQVKSCDKKCDKGFKYVEPTKESKECCGSCKQIACVIEETVYEDGEEWTSPDHCHNYFCLNINGSLQVQTIVVNCPKLPEDYQNDFVIETIPVEGECCPKHVPSACKEGETIHKERTWPSSDGNKCKTVTCIEKDNKELIKQESIETCKKDCTKGWEYRESQGTCCGDCIQIACVVDGTIRQPGDNWKSTDNCTTYTCDNFNDQFVVSSQQESCPSLEDCPEENIYVNGCCKYCNLTSKDQKSGLHESACSCCQATKYSSIHVELVCSDGETWKKKIAVPSRCGCEGCAANNSKFTKSPTKSGVKTSGYK</sequence>
<dbReference type="Gene3D" id="2.60.120.260">
    <property type="entry name" value="Galactose-binding domain-like"/>
    <property type="match status" value="2"/>
</dbReference>
<evidence type="ECO:0000256" key="2">
    <source>
        <dbReference type="ARBA" id="ARBA00009456"/>
    </source>
</evidence>
<dbReference type="InterPro" id="IPR002919">
    <property type="entry name" value="TIL_dom"/>
</dbReference>
<evidence type="ECO:0000256" key="4">
    <source>
        <dbReference type="ARBA" id="ARBA00023157"/>
    </source>
</evidence>
<dbReference type="PROSITE" id="PS50022">
    <property type="entry name" value="FA58C_3"/>
    <property type="match status" value="2"/>
</dbReference>
<evidence type="ECO:0000256" key="6">
    <source>
        <dbReference type="PROSITE-ProRule" id="PRU00039"/>
    </source>
</evidence>
<dbReference type="InterPro" id="IPR008979">
    <property type="entry name" value="Galactose-bd-like_sf"/>
</dbReference>
<dbReference type="InterPro" id="IPR001007">
    <property type="entry name" value="VWF_dom"/>
</dbReference>
<evidence type="ECO:0000259" key="9">
    <source>
        <dbReference type="PROSITE" id="PS51233"/>
    </source>
</evidence>
<evidence type="ECO:0000256" key="5">
    <source>
        <dbReference type="ARBA" id="ARBA00023180"/>
    </source>
</evidence>
<organism evidence="10 11">
    <name type="scientific">Molorchus minor</name>
    <dbReference type="NCBI Taxonomy" id="1323400"/>
    <lineage>
        <taxon>Eukaryota</taxon>
        <taxon>Metazoa</taxon>
        <taxon>Ecdysozoa</taxon>
        <taxon>Arthropoda</taxon>
        <taxon>Hexapoda</taxon>
        <taxon>Insecta</taxon>
        <taxon>Pterygota</taxon>
        <taxon>Neoptera</taxon>
        <taxon>Endopterygota</taxon>
        <taxon>Coleoptera</taxon>
        <taxon>Polyphaga</taxon>
        <taxon>Cucujiformia</taxon>
        <taxon>Chrysomeloidea</taxon>
        <taxon>Cerambycidae</taxon>
        <taxon>Lamiinae</taxon>
        <taxon>Monochamini</taxon>
        <taxon>Molorchus</taxon>
    </lineage>
</organism>
<dbReference type="InterPro" id="IPR000421">
    <property type="entry name" value="FA58C"/>
</dbReference>
<dbReference type="InterPro" id="IPR014853">
    <property type="entry name" value="VWF/SSPO/ZAN-like_Cys-rich_dom"/>
</dbReference>
<dbReference type="PROSITE" id="PS01185">
    <property type="entry name" value="CTCK_1"/>
    <property type="match status" value="1"/>
</dbReference>
<dbReference type="InterPro" id="IPR006207">
    <property type="entry name" value="Cys_knot_C"/>
</dbReference>
<dbReference type="Pfam" id="PF08742">
    <property type="entry name" value="C8"/>
    <property type="match status" value="5"/>
</dbReference>
<protein>
    <recommendedName>
        <fullName evidence="12">Hemocytin</fullName>
    </recommendedName>
</protein>
<evidence type="ECO:0000256" key="3">
    <source>
        <dbReference type="ARBA" id="ARBA00022737"/>
    </source>
</evidence>
<reference evidence="10" key="1">
    <citation type="journal article" date="2023" name="Insect Mol. Biol.">
        <title>Genome sequencing provides insights into the evolution of gene families encoding plant cell wall-degrading enzymes in longhorned beetles.</title>
        <authorList>
            <person name="Shin N.R."/>
            <person name="Okamura Y."/>
            <person name="Kirsch R."/>
            <person name="Pauchet Y."/>
        </authorList>
    </citation>
    <scope>NUCLEOTIDE SEQUENCE</scope>
    <source>
        <strain evidence="10">MMC_N1</strain>
    </source>
</reference>
<dbReference type="CDD" id="cd00057">
    <property type="entry name" value="FA58C"/>
    <property type="match status" value="2"/>
</dbReference>
<dbReference type="InterPro" id="IPR036084">
    <property type="entry name" value="Ser_inhib-like_sf"/>
</dbReference>
<evidence type="ECO:0000313" key="11">
    <source>
        <dbReference type="Proteomes" id="UP001162164"/>
    </source>
</evidence>
<keyword evidence="4" id="KW-1015">Disulfide bond</keyword>
<gene>
    <name evidence="10" type="ORF">NQ317_002298</name>
</gene>
<dbReference type="InterPro" id="IPR002172">
    <property type="entry name" value="LDrepeatLR_classA_rpt"/>
</dbReference>
<dbReference type="SMART" id="SM00231">
    <property type="entry name" value="FA58C"/>
    <property type="match status" value="2"/>
</dbReference>
<dbReference type="SUPFAM" id="SSF57567">
    <property type="entry name" value="Serine protease inhibitors"/>
    <property type="match status" value="4"/>
</dbReference>
<dbReference type="InterPro" id="IPR001846">
    <property type="entry name" value="VWF_type-D"/>
</dbReference>
<dbReference type="Pfam" id="PF01826">
    <property type="entry name" value="TIL"/>
    <property type="match status" value="3"/>
</dbReference>
<dbReference type="SUPFAM" id="SSF49785">
    <property type="entry name" value="Galactose-binding domain-like"/>
    <property type="match status" value="2"/>
</dbReference>
<dbReference type="PANTHER" id="PTHR11339">
    <property type="entry name" value="EXTRACELLULAR MATRIX GLYCOPROTEIN RELATED"/>
    <property type="match status" value="1"/>
</dbReference>
<feature type="domain" description="VWFD" evidence="9">
    <location>
        <begin position="25"/>
        <end position="201"/>
    </location>
</feature>
<dbReference type="Pfam" id="PF23244">
    <property type="entry name" value="VWF"/>
    <property type="match status" value="1"/>
</dbReference>
<dbReference type="SMART" id="SM00192">
    <property type="entry name" value="LDLa"/>
    <property type="match status" value="1"/>
</dbReference>
<dbReference type="Pfam" id="PF00754">
    <property type="entry name" value="F5_F8_type_C"/>
    <property type="match status" value="2"/>
</dbReference>
<evidence type="ECO:0008006" key="12">
    <source>
        <dbReference type="Google" id="ProtNLM"/>
    </source>
</evidence>
<dbReference type="PROSITE" id="PS01286">
    <property type="entry name" value="FA58C_2"/>
    <property type="match status" value="1"/>
</dbReference>
<dbReference type="CDD" id="cd19941">
    <property type="entry name" value="TIL"/>
    <property type="match status" value="4"/>
</dbReference>
<dbReference type="SMART" id="SM00215">
    <property type="entry name" value="VWC_out"/>
    <property type="match status" value="2"/>
</dbReference>
<feature type="domain" description="F5/8 type C" evidence="8">
    <location>
        <begin position="1509"/>
        <end position="1664"/>
    </location>
</feature>
<dbReference type="SMART" id="SM00041">
    <property type="entry name" value="CT"/>
    <property type="match status" value="1"/>
</dbReference>
<feature type="domain" description="VWFD" evidence="9">
    <location>
        <begin position="2436"/>
        <end position="2629"/>
    </location>
</feature>
<comment type="caution">
    <text evidence="10">The sequence shown here is derived from an EMBL/GenBank/DDBJ whole genome shotgun (WGS) entry which is preliminary data.</text>
</comment>
<dbReference type="PROSITE" id="PS01208">
    <property type="entry name" value="VWFC_1"/>
    <property type="match status" value="1"/>
</dbReference>
<feature type="domain" description="VWFD" evidence="9">
    <location>
        <begin position="825"/>
        <end position="994"/>
    </location>
</feature>
<dbReference type="InterPro" id="IPR050780">
    <property type="entry name" value="Mucin_vWF_Thrombospondin_sf"/>
</dbReference>
<accession>A0ABQ9J7Z8</accession>
<dbReference type="SMART" id="SM00214">
    <property type="entry name" value="VWC"/>
    <property type="match status" value="7"/>
</dbReference>
<feature type="domain" description="VWFD" evidence="9">
    <location>
        <begin position="356"/>
        <end position="550"/>
    </location>
</feature>
<dbReference type="PANTHER" id="PTHR11339:SF386">
    <property type="entry name" value="HEMOLECTIN, ISOFORM A"/>
    <property type="match status" value="1"/>
</dbReference>